<dbReference type="AlphaFoldDB" id="M5C170"/>
<dbReference type="PANTHER" id="PTHR47064">
    <property type="entry name" value="PUTATIVE (AFU_ORTHOLOGUE AFUA_1G08990)-RELATED"/>
    <property type="match status" value="1"/>
</dbReference>
<dbReference type="InterPro" id="IPR011042">
    <property type="entry name" value="6-blade_b-propeller_TolB-like"/>
</dbReference>
<evidence type="ECO:0000313" key="1">
    <source>
        <dbReference type="EMBL" id="CCO33104.1"/>
    </source>
</evidence>
<dbReference type="Gene3D" id="2.120.10.30">
    <property type="entry name" value="TolB, C-terminal domain"/>
    <property type="match status" value="1"/>
</dbReference>
<dbReference type="InterPro" id="IPR052988">
    <property type="entry name" value="Oryzine_lactonohydrolase"/>
</dbReference>
<dbReference type="PANTHER" id="PTHR47064:SF2">
    <property type="entry name" value="SMP-30_GLUCONOLACTONASE_LRE-LIKE REGION DOMAIN-CONTAINING PROTEIN-RELATED"/>
    <property type="match status" value="1"/>
</dbReference>
<dbReference type="HOGENOM" id="CLU_1020077_0_0_1"/>
<sequence>MVDKGYAPSLNVQSMDPKSHAVIDGPFDRDPGKSVWATYYVDPKYKWWADVKSLAVTKPFVVISEDFVKIVGPDAELKIIARADKPEFHEDYHQLFKDYPRLPAQVYAFHPPSGSVRAVADGFERPNGVVLSLDMLIFYIMDTRFASGEPEGTHKLDESRPGTIDTLTLLNILRMGLVTLRTHLYSPTVGLLRLRIAVWNKHGALIGKMLLGLDVCDPNGTPEGRGCANLVFVPGGLLMFAEDRMYLANIQAKRALLKEGSKQFVYSYDKKPR</sequence>
<accession>M5C170</accession>
<proteinExistence type="predicted"/>
<dbReference type="Proteomes" id="UP000012065">
    <property type="component" value="Unassembled WGS sequence"/>
</dbReference>
<protein>
    <submittedName>
        <fullName evidence="1">Uncharacterized protein</fullName>
    </submittedName>
</protein>
<gene>
    <name evidence="1" type="ORF">BN14_07173</name>
</gene>
<organism evidence="1 2">
    <name type="scientific">Thanatephorus cucumeris (strain AG1-IB / isolate 7/3/14)</name>
    <name type="common">Lettuce bottom rot fungus</name>
    <name type="synonym">Rhizoctonia solani</name>
    <dbReference type="NCBI Taxonomy" id="1108050"/>
    <lineage>
        <taxon>Eukaryota</taxon>
        <taxon>Fungi</taxon>
        <taxon>Dikarya</taxon>
        <taxon>Basidiomycota</taxon>
        <taxon>Agaricomycotina</taxon>
        <taxon>Agaricomycetes</taxon>
        <taxon>Cantharellales</taxon>
        <taxon>Ceratobasidiaceae</taxon>
        <taxon>Rhizoctonia</taxon>
        <taxon>Rhizoctonia solani AG-1</taxon>
    </lineage>
</organism>
<comment type="caution">
    <text evidence="1">The sequence shown here is derived from an EMBL/GenBank/DDBJ whole genome shotgun (WGS) entry which is preliminary data.</text>
</comment>
<evidence type="ECO:0000313" key="2">
    <source>
        <dbReference type="Proteomes" id="UP000012065"/>
    </source>
</evidence>
<name>M5C170_THACB</name>
<reference evidence="1 2" key="1">
    <citation type="journal article" date="2013" name="J. Biotechnol.">
        <title>Establishment and interpretation of the genome sequence of the phytopathogenic fungus Rhizoctonia solani AG1-IB isolate 7/3/14.</title>
        <authorList>
            <person name="Wibberg D.W."/>
            <person name="Jelonek L.J."/>
            <person name="Rupp O.R."/>
            <person name="Hennig M.H."/>
            <person name="Eikmeyer F.E."/>
            <person name="Goesmann A.G."/>
            <person name="Hartmann A.H."/>
            <person name="Borriss R.B."/>
            <person name="Grosch R.G."/>
            <person name="Puehler A.P."/>
            <person name="Schlueter A.S."/>
        </authorList>
    </citation>
    <scope>NUCLEOTIDE SEQUENCE [LARGE SCALE GENOMIC DNA]</scope>
    <source>
        <strain evidence="2">AG1-IB / isolate 7/3/14</strain>
    </source>
</reference>
<dbReference type="EMBL" id="CAOJ01010938">
    <property type="protein sequence ID" value="CCO33104.1"/>
    <property type="molecule type" value="Genomic_DNA"/>
</dbReference>